<feature type="non-terminal residue" evidence="2">
    <location>
        <position position="1068"/>
    </location>
</feature>
<dbReference type="EMBL" id="CAUYUJ010018484">
    <property type="protein sequence ID" value="CAK0883934.1"/>
    <property type="molecule type" value="Genomic_DNA"/>
</dbReference>
<evidence type="ECO:0008006" key="4">
    <source>
        <dbReference type="Google" id="ProtNLM"/>
    </source>
</evidence>
<evidence type="ECO:0000313" key="3">
    <source>
        <dbReference type="Proteomes" id="UP001189429"/>
    </source>
</evidence>
<comment type="caution">
    <text evidence="2">The sequence shown here is derived from an EMBL/GenBank/DDBJ whole genome shotgun (WGS) entry which is preliminary data.</text>
</comment>
<keyword evidence="3" id="KW-1185">Reference proteome</keyword>
<feature type="compositionally biased region" description="Acidic residues" evidence="1">
    <location>
        <begin position="675"/>
        <end position="696"/>
    </location>
</feature>
<gene>
    <name evidence="2" type="ORF">PCOR1329_LOCUS66009</name>
</gene>
<name>A0ABN9WGC9_9DINO</name>
<dbReference type="InterPro" id="IPR036691">
    <property type="entry name" value="Endo/exonu/phosph_ase_sf"/>
</dbReference>
<feature type="non-terminal residue" evidence="2">
    <location>
        <position position="1"/>
    </location>
</feature>
<accession>A0ABN9WGC9</accession>
<feature type="compositionally biased region" description="Basic and acidic residues" evidence="1">
    <location>
        <begin position="646"/>
        <end position="657"/>
    </location>
</feature>
<dbReference type="Gene3D" id="3.60.10.10">
    <property type="entry name" value="Endonuclease/exonuclease/phosphatase"/>
    <property type="match status" value="1"/>
</dbReference>
<feature type="compositionally biased region" description="Polar residues" evidence="1">
    <location>
        <begin position="658"/>
        <end position="671"/>
    </location>
</feature>
<proteinExistence type="predicted"/>
<feature type="region of interest" description="Disordered" evidence="1">
    <location>
        <begin position="646"/>
        <end position="703"/>
    </location>
</feature>
<evidence type="ECO:0000256" key="1">
    <source>
        <dbReference type="SAM" id="MobiDB-lite"/>
    </source>
</evidence>
<dbReference type="Proteomes" id="UP001189429">
    <property type="component" value="Unassembled WGS sequence"/>
</dbReference>
<sequence>DLEDVIDNLQLPLALEGVMRQLLAEPAVFDRVGTPHLRDAVADVNSSTWFQVKDATSVAQATLGARPGMPPADFFFALAFAPVHEELRMRFFAEGIDLNVEDMCPRVGRTFTSRDKQMDSRIGSPSYVDDLAVLQACAKARDCCKLAEVVVTAVHQVMTARGFVVNYGEGKSTLMFHPIGEGKKVVKAKIAAFKGEMWVPAIQRSVFVANVCRHLGSMVQASGAMNAELAHRHHTQLGVLGGLKNAVFTRSSDLPVDTRVKYAAAFCDADPEEAKLVQLISLLRLEQDEGGVRKYQEQLDSLRSARRARPLSVDEAMAARDAAAEALDTAVEHADSLQAQLDSAKSVVVARSAKYDEALAAYTTAVQALAQQVAGATPQTDGPPLSGKLSIAKLLQGDNVELGDEGRWPRCWQQRRGRHCSTADPLTSLTGSAPTIGIYTVTKISPLSGLWAIHLFGGAPGPLHDDYFYLGGESDGTSFTNTGATYLDGPTYDDMQAVAGPDYCVWKDMDPARQQALVLQRELARALRRFTGHWLEDPRVLDDDMDGMHWRRHCVPYVANYLSRPFLRPLVMEKAQQDGHDNPHIAAVDMAIDICRRAFRARRRARFHYHDWLRSLEALDPDEYDNQLALHAEAMIREQEFFDTRVDPRRPVGEEARSASSYTGCSDTATVSDYEGSDPDDSGLDDVADGDFELEQPDPKPGTSYCRVGMELTSDAAATAAEPSASVLEDQVGRRVSQRHRGKACKIMTVNVTGWGSLLTQLEEKRIPDDVQAVLIQEHHLEEARIESALKAARAHGWKADLYPARRAGNGDGTAGGIGLLVRPHVAFRRLQFDHDGIHAAGTARQGFWTTDLGPKEGLVLAGLYLHTSKDLEDVNLDILFQIGSVLHAAGRPCVLGGDWQNLPESLNCLRWPKAVKGEVVAPDQATCYTATSARVIDYFLVRHDLHGCRARTFDGLSVTPHKGVILELDVSQIPLMVRKAHMAKAFPSSQLVGPQLPGPDWQAASEAAAAAHDRDSLDGAFSAWLRRYEDELLQHFGCEQPERYRGRSDGVRLVHSTLQMHCRNQAK</sequence>
<reference evidence="2" key="1">
    <citation type="submission" date="2023-10" db="EMBL/GenBank/DDBJ databases">
        <authorList>
            <person name="Chen Y."/>
            <person name="Shah S."/>
            <person name="Dougan E. K."/>
            <person name="Thang M."/>
            <person name="Chan C."/>
        </authorList>
    </citation>
    <scope>NUCLEOTIDE SEQUENCE [LARGE SCALE GENOMIC DNA]</scope>
</reference>
<evidence type="ECO:0000313" key="2">
    <source>
        <dbReference type="EMBL" id="CAK0883934.1"/>
    </source>
</evidence>
<organism evidence="2 3">
    <name type="scientific">Prorocentrum cordatum</name>
    <dbReference type="NCBI Taxonomy" id="2364126"/>
    <lineage>
        <taxon>Eukaryota</taxon>
        <taxon>Sar</taxon>
        <taxon>Alveolata</taxon>
        <taxon>Dinophyceae</taxon>
        <taxon>Prorocentrales</taxon>
        <taxon>Prorocentraceae</taxon>
        <taxon>Prorocentrum</taxon>
    </lineage>
</organism>
<dbReference type="SUPFAM" id="SSF56219">
    <property type="entry name" value="DNase I-like"/>
    <property type="match status" value="1"/>
</dbReference>
<protein>
    <recommendedName>
        <fullName evidence="4">Reverse transcriptase domain-containing protein</fullName>
    </recommendedName>
</protein>